<sequence length="142" mass="15655">MDMDIHGYRIPRNHYVASSPIPSHMDPAIWSTDQNADYSPSSSRSEPEEEFTAGPASHAGAWMPFGGGYHACPGRRFAKVIAMLSTMMLVIGYDVEVLADVKQLQVSMRNFGFGVSRPAERVKARIKRRGDGILVGDNLLKC</sequence>
<dbReference type="InterPro" id="IPR050529">
    <property type="entry name" value="CYP450_sterol_14alpha_dmase"/>
</dbReference>
<comment type="similarity">
    <text evidence="2 9">Belongs to the cytochrome P450 family.</text>
</comment>
<dbReference type="SUPFAM" id="SSF48264">
    <property type="entry name" value="Cytochrome P450"/>
    <property type="match status" value="1"/>
</dbReference>
<dbReference type="GO" id="GO:0004497">
    <property type="term" value="F:monooxygenase activity"/>
    <property type="evidence" value="ECO:0007669"/>
    <property type="project" value="UniProtKB-KW"/>
</dbReference>
<keyword evidence="5 9" id="KW-0560">Oxidoreductase</keyword>
<evidence type="ECO:0000256" key="2">
    <source>
        <dbReference type="ARBA" id="ARBA00010617"/>
    </source>
</evidence>
<dbReference type="GO" id="GO:0020037">
    <property type="term" value="F:heme binding"/>
    <property type="evidence" value="ECO:0007669"/>
    <property type="project" value="InterPro"/>
</dbReference>
<evidence type="ECO:0000256" key="6">
    <source>
        <dbReference type="ARBA" id="ARBA00023004"/>
    </source>
</evidence>
<keyword evidence="3 8" id="KW-0349">Heme</keyword>
<dbReference type="InterPro" id="IPR001128">
    <property type="entry name" value="Cyt_P450"/>
</dbReference>
<evidence type="ECO:0000256" key="3">
    <source>
        <dbReference type="ARBA" id="ARBA00022617"/>
    </source>
</evidence>
<name>A0A5N6T3A4_ASPPS</name>
<accession>A0A5N6T3A4</accession>
<organism evidence="11 12">
    <name type="scientific">Aspergillus pseudotamarii</name>
    <dbReference type="NCBI Taxonomy" id="132259"/>
    <lineage>
        <taxon>Eukaryota</taxon>
        <taxon>Fungi</taxon>
        <taxon>Dikarya</taxon>
        <taxon>Ascomycota</taxon>
        <taxon>Pezizomycotina</taxon>
        <taxon>Eurotiomycetes</taxon>
        <taxon>Eurotiomycetidae</taxon>
        <taxon>Eurotiales</taxon>
        <taxon>Aspergillaceae</taxon>
        <taxon>Aspergillus</taxon>
        <taxon>Aspergillus subgen. Circumdati</taxon>
    </lineage>
</organism>
<keyword evidence="6 8" id="KW-0408">Iron</keyword>
<feature type="binding site" description="axial binding residue" evidence="8">
    <location>
        <position position="72"/>
    </location>
    <ligand>
        <name>heme</name>
        <dbReference type="ChEBI" id="CHEBI:30413"/>
    </ligand>
    <ligandPart>
        <name>Fe</name>
        <dbReference type="ChEBI" id="CHEBI:18248"/>
    </ligandPart>
</feature>
<dbReference type="InterPro" id="IPR036396">
    <property type="entry name" value="Cyt_P450_sf"/>
</dbReference>
<keyword evidence="4 8" id="KW-0479">Metal-binding</keyword>
<proteinExistence type="inferred from homology"/>
<feature type="region of interest" description="Disordered" evidence="10">
    <location>
        <begin position="29"/>
        <end position="56"/>
    </location>
</feature>
<evidence type="ECO:0000256" key="4">
    <source>
        <dbReference type="ARBA" id="ARBA00022723"/>
    </source>
</evidence>
<dbReference type="GO" id="GO:0016705">
    <property type="term" value="F:oxidoreductase activity, acting on paired donors, with incorporation or reduction of molecular oxygen"/>
    <property type="evidence" value="ECO:0007669"/>
    <property type="project" value="InterPro"/>
</dbReference>
<keyword evidence="12" id="KW-1185">Reference proteome</keyword>
<dbReference type="AlphaFoldDB" id="A0A5N6T3A4"/>
<dbReference type="InterPro" id="IPR002403">
    <property type="entry name" value="Cyt_P450_E_grp-IV"/>
</dbReference>
<dbReference type="PANTHER" id="PTHR24304">
    <property type="entry name" value="CYTOCHROME P450 FAMILY 7"/>
    <property type="match status" value="1"/>
</dbReference>
<dbReference type="PROSITE" id="PS00086">
    <property type="entry name" value="CYTOCHROME_P450"/>
    <property type="match status" value="1"/>
</dbReference>
<evidence type="ECO:0000313" key="12">
    <source>
        <dbReference type="Proteomes" id="UP000325672"/>
    </source>
</evidence>
<evidence type="ECO:0000256" key="5">
    <source>
        <dbReference type="ARBA" id="ARBA00023002"/>
    </source>
</evidence>
<dbReference type="RefSeq" id="XP_031916857.1">
    <property type="nucleotide sequence ID" value="XM_032053761.1"/>
</dbReference>
<comment type="cofactor">
    <cofactor evidence="1 8">
        <name>heme</name>
        <dbReference type="ChEBI" id="CHEBI:30413"/>
    </cofactor>
</comment>
<dbReference type="PRINTS" id="PR00465">
    <property type="entry name" value="EP450IV"/>
</dbReference>
<evidence type="ECO:0000256" key="10">
    <source>
        <dbReference type="SAM" id="MobiDB-lite"/>
    </source>
</evidence>
<evidence type="ECO:0000256" key="7">
    <source>
        <dbReference type="ARBA" id="ARBA00023033"/>
    </source>
</evidence>
<gene>
    <name evidence="11" type="ORF">BDV38DRAFT_239405</name>
</gene>
<evidence type="ECO:0000256" key="9">
    <source>
        <dbReference type="RuleBase" id="RU000461"/>
    </source>
</evidence>
<evidence type="ECO:0000256" key="8">
    <source>
        <dbReference type="PIRSR" id="PIRSR602403-1"/>
    </source>
</evidence>
<dbReference type="Proteomes" id="UP000325672">
    <property type="component" value="Unassembled WGS sequence"/>
</dbReference>
<dbReference type="GeneID" id="43637971"/>
<dbReference type="PANTHER" id="PTHR24304:SF2">
    <property type="entry name" value="24-HYDROXYCHOLESTEROL 7-ALPHA-HYDROXYLASE"/>
    <property type="match status" value="1"/>
</dbReference>
<evidence type="ECO:0000256" key="1">
    <source>
        <dbReference type="ARBA" id="ARBA00001971"/>
    </source>
</evidence>
<dbReference type="OrthoDB" id="3366823at2759"/>
<reference evidence="11 12" key="1">
    <citation type="submission" date="2019-04" db="EMBL/GenBank/DDBJ databases">
        <title>Friends and foes A comparative genomics study of 23 Aspergillus species from section Flavi.</title>
        <authorList>
            <consortium name="DOE Joint Genome Institute"/>
            <person name="Kjaerbolling I."/>
            <person name="Vesth T."/>
            <person name="Frisvad J.C."/>
            <person name="Nybo J.L."/>
            <person name="Theobald S."/>
            <person name="Kildgaard S."/>
            <person name="Isbrandt T."/>
            <person name="Kuo A."/>
            <person name="Sato A."/>
            <person name="Lyhne E.K."/>
            <person name="Kogle M.E."/>
            <person name="Wiebenga A."/>
            <person name="Kun R.S."/>
            <person name="Lubbers R.J."/>
            <person name="Makela M.R."/>
            <person name="Barry K."/>
            <person name="Chovatia M."/>
            <person name="Clum A."/>
            <person name="Daum C."/>
            <person name="Haridas S."/>
            <person name="He G."/>
            <person name="LaButti K."/>
            <person name="Lipzen A."/>
            <person name="Mondo S."/>
            <person name="Riley R."/>
            <person name="Salamov A."/>
            <person name="Simmons B.A."/>
            <person name="Magnuson J.K."/>
            <person name="Henrissat B."/>
            <person name="Mortensen U.H."/>
            <person name="Larsen T.O."/>
            <person name="Devries R.P."/>
            <person name="Grigoriev I.V."/>
            <person name="Machida M."/>
            <person name="Baker S.E."/>
            <person name="Andersen M.R."/>
        </authorList>
    </citation>
    <scope>NUCLEOTIDE SEQUENCE [LARGE SCALE GENOMIC DNA]</scope>
    <source>
        <strain evidence="11 12">CBS 117625</strain>
    </source>
</reference>
<dbReference type="Pfam" id="PF00067">
    <property type="entry name" value="p450"/>
    <property type="match status" value="1"/>
</dbReference>
<dbReference type="GO" id="GO:0005506">
    <property type="term" value="F:iron ion binding"/>
    <property type="evidence" value="ECO:0007669"/>
    <property type="project" value="InterPro"/>
</dbReference>
<dbReference type="EMBL" id="ML743560">
    <property type="protein sequence ID" value="KAE8140794.1"/>
    <property type="molecule type" value="Genomic_DNA"/>
</dbReference>
<protein>
    <submittedName>
        <fullName evidence="11">Cytochrome P450</fullName>
    </submittedName>
</protein>
<dbReference type="Gene3D" id="1.10.630.10">
    <property type="entry name" value="Cytochrome P450"/>
    <property type="match status" value="1"/>
</dbReference>
<keyword evidence="7 9" id="KW-0503">Monooxygenase</keyword>
<evidence type="ECO:0000313" key="11">
    <source>
        <dbReference type="EMBL" id="KAE8140794.1"/>
    </source>
</evidence>
<dbReference type="InterPro" id="IPR017972">
    <property type="entry name" value="Cyt_P450_CS"/>
</dbReference>